<dbReference type="Proteomes" id="UP001073053">
    <property type="component" value="Unassembled WGS sequence"/>
</dbReference>
<dbReference type="AlphaFoldDB" id="A0A9Q4EKZ8"/>
<keyword evidence="1" id="KW-0812">Transmembrane</keyword>
<name>A0A9Q4EKZ8_9BACI</name>
<comment type="caution">
    <text evidence="2">The sequence shown here is derived from an EMBL/GenBank/DDBJ whole genome shotgun (WGS) entry which is preliminary data.</text>
</comment>
<gene>
    <name evidence="2" type="ORF">MOF03_16260</name>
</gene>
<keyword evidence="1" id="KW-1133">Transmembrane helix</keyword>
<feature type="transmembrane region" description="Helical" evidence="1">
    <location>
        <begin position="5"/>
        <end position="22"/>
    </location>
</feature>
<protein>
    <submittedName>
        <fullName evidence="2">YndM family protein</fullName>
    </submittedName>
</protein>
<evidence type="ECO:0000313" key="3">
    <source>
        <dbReference type="Proteomes" id="UP001073053"/>
    </source>
</evidence>
<organism evidence="2 3">
    <name type="scientific">Bacillus halotolerans</name>
    <dbReference type="NCBI Taxonomy" id="260554"/>
    <lineage>
        <taxon>Bacteria</taxon>
        <taxon>Bacillati</taxon>
        <taxon>Bacillota</taxon>
        <taxon>Bacilli</taxon>
        <taxon>Bacillales</taxon>
        <taxon>Bacillaceae</taxon>
        <taxon>Bacillus</taxon>
    </lineage>
</organism>
<proteinExistence type="predicted"/>
<dbReference type="RefSeq" id="WP_268497838.1">
    <property type="nucleotide sequence ID" value="NZ_CP126530.1"/>
</dbReference>
<dbReference type="InterPro" id="IPR019649">
    <property type="entry name" value="DUF2512"/>
</dbReference>
<sequence>MKHIIALASKTALTLALLYVILDRVYHASFLSVLFIAFFLSFVTYLSGDILILPRTSNMTASLADFGLSLVILWVFLETQTRNGFSPFAAALIASVCLTVFEYFFHRYLLKNVLDETFRNELTVKDNTLQYQTEASDELFPEANDQKDEK</sequence>
<evidence type="ECO:0000313" key="2">
    <source>
        <dbReference type="EMBL" id="MCY9186179.1"/>
    </source>
</evidence>
<keyword evidence="1" id="KW-0472">Membrane</keyword>
<feature type="transmembrane region" description="Helical" evidence="1">
    <location>
        <begin position="59"/>
        <end position="76"/>
    </location>
</feature>
<reference evidence="2" key="1">
    <citation type="submission" date="2022-02" db="EMBL/GenBank/DDBJ databases">
        <title>Crop Bioprotection Bacillus Genome Sequencing.</title>
        <authorList>
            <person name="Dunlap C."/>
        </authorList>
    </citation>
    <scope>NUCLEOTIDE SEQUENCE</scope>
    <source>
        <strain evidence="2">EC49O2N-C10</strain>
    </source>
</reference>
<evidence type="ECO:0000256" key="1">
    <source>
        <dbReference type="SAM" id="Phobius"/>
    </source>
</evidence>
<dbReference type="Pfam" id="PF10710">
    <property type="entry name" value="DUF2512"/>
    <property type="match status" value="1"/>
</dbReference>
<feature type="transmembrane region" description="Helical" evidence="1">
    <location>
        <begin position="28"/>
        <end position="47"/>
    </location>
</feature>
<feature type="transmembrane region" description="Helical" evidence="1">
    <location>
        <begin position="88"/>
        <end position="105"/>
    </location>
</feature>
<accession>A0A9Q4EKZ8</accession>
<dbReference type="EMBL" id="JALAWA010000010">
    <property type="protein sequence ID" value="MCY9186179.1"/>
    <property type="molecule type" value="Genomic_DNA"/>
</dbReference>